<keyword evidence="7 8" id="KW-0472">Membrane</keyword>
<feature type="transmembrane region" description="Helical" evidence="8">
    <location>
        <begin position="196"/>
        <end position="220"/>
    </location>
</feature>
<dbReference type="InterPro" id="IPR051143">
    <property type="entry name" value="TrkH_K-transport"/>
</dbReference>
<gene>
    <name evidence="9" type="ORF">PanWU01x14_206840</name>
</gene>
<feature type="transmembrane region" description="Helical" evidence="8">
    <location>
        <begin position="240"/>
        <end position="258"/>
    </location>
</feature>
<evidence type="ECO:0000256" key="3">
    <source>
        <dbReference type="ARBA" id="ARBA00022448"/>
    </source>
</evidence>
<evidence type="ECO:0000313" key="9">
    <source>
        <dbReference type="EMBL" id="PON52842.1"/>
    </source>
</evidence>
<feature type="transmembrane region" description="Helical" evidence="8">
    <location>
        <begin position="380"/>
        <end position="400"/>
    </location>
</feature>
<feature type="transmembrane region" description="Helical" evidence="8">
    <location>
        <begin position="328"/>
        <end position="347"/>
    </location>
</feature>
<dbReference type="GO" id="GO:0015081">
    <property type="term" value="F:sodium ion transmembrane transporter activity"/>
    <property type="evidence" value="ECO:0007669"/>
    <property type="project" value="TreeGrafter"/>
</dbReference>
<evidence type="ECO:0000256" key="1">
    <source>
        <dbReference type="ARBA" id="ARBA00004141"/>
    </source>
</evidence>
<name>A0A2P5BVN9_PARAD</name>
<feature type="transmembrane region" description="Helical" evidence="8">
    <location>
        <begin position="431"/>
        <end position="449"/>
    </location>
</feature>
<dbReference type="Pfam" id="PF02386">
    <property type="entry name" value="TrkH"/>
    <property type="match status" value="2"/>
</dbReference>
<keyword evidence="10" id="KW-1185">Reference proteome</keyword>
<keyword evidence="3" id="KW-0813">Transport</keyword>
<proteinExistence type="inferred from homology"/>
<sequence>MKTNFASFGMKLEPFYSYSSNSLSTLFRLLLFRSNPFWTQLSYFLTISLVGYLALSVFSKPRTDNTLSFMPKELDLFFTSVSAVTVSSMSTIEMEVFSNSQLVILTILMFLGGEVFVSMLGIQIERSKFPEHQVSTSNNHVSYSHSTVDQIELKRISHSRPENDDNPNNLIDIENGKKLSSDIDNNLDLKHSSIRYLGYVVLGYLLVVHVVGSALVSSYITIFPSARKVLKSKGIEIQMFSVFTTVSTFANCGFVPTNENMIVFKRNSGLLLLLISQILLGNTLYPSCLWIVIWVLGKITKSRECSYLLRNFREIGYDHLFSGLHSTLLALTVFGFILVQLILFCSLDWNLEAMDGMSFYQKFVASLFQVVNSRHAGESVVDISTISSAILVLFVVMMYLPPYTSFLPVKDQKKVSINGDSGRKNNLLECFILSPLSYLAIFVILICITEREKMKSDPLNFNVLNIIIEVTSAYGNTGFSNGYSCERQLKPDGNCIDKSYGFSGKWSSEGKFVLIIVMFFGRLKKFSMEGGKAWKMS</sequence>
<dbReference type="GO" id="GO:0005886">
    <property type="term" value="C:plasma membrane"/>
    <property type="evidence" value="ECO:0007669"/>
    <property type="project" value="TreeGrafter"/>
</dbReference>
<reference evidence="10" key="1">
    <citation type="submission" date="2016-06" db="EMBL/GenBank/DDBJ databases">
        <title>Parallel loss of symbiosis genes in relatives of nitrogen-fixing non-legume Parasponia.</title>
        <authorList>
            <person name="Van Velzen R."/>
            <person name="Holmer R."/>
            <person name="Bu F."/>
            <person name="Rutten L."/>
            <person name="Van Zeijl A."/>
            <person name="Liu W."/>
            <person name="Santuari L."/>
            <person name="Cao Q."/>
            <person name="Sharma T."/>
            <person name="Shen D."/>
            <person name="Roswanjaya Y."/>
            <person name="Wardhani T."/>
            <person name="Kalhor M.S."/>
            <person name="Jansen J."/>
            <person name="Van den Hoogen J."/>
            <person name="Gungor B."/>
            <person name="Hartog M."/>
            <person name="Hontelez J."/>
            <person name="Verver J."/>
            <person name="Yang W.-C."/>
            <person name="Schijlen E."/>
            <person name="Repin R."/>
            <person name="Schilthuizen M."/>
            <person name="Schranz E."/>
            <person name="Heidstra R."/>
            <person name="Miyata K."/>
            <person name="Fedorova E."/>
            <person name="Kohlen W."/>
            <person name="Bisseling T."/>
            <person name="Smit S."/>
            <person name="Geurts R."/>
        </authorList>
    </citation>
    <scope>NUCLEOTIDE SEQUENCE [LARGE SCALE GENOMIC DNA]</scope>
    <source>
        <strain evidence="10">cv. WU1-14</strain>
    </source>
</reference>
<evidence type="ECO:0000313" key="10">
    <source>
        <dbReference type="Proteomes" id="UP000237105"/>
    </source>
</evidence>
<evidence type="ECO:0000256" key="4">
    <source>
        <dbReference type="ARBA" id="ARBA00022692"/>
    </source>
</evidence>
<evidence type="ECO:0000256" key="8">
    <source>
        <dbReference type="SAM" id="Phobius"/>
    </source>
</evidence>
<evidence type="ECO:0000256" key="5">
    <source>
        <dbReference type="ARBA" id="ARBA00022989"/>
    </source>
</evidence>
<evidence type="ECO:0000256" key="2">
    <source>
        <dbReference type="ARBA" id="ARBA00010864"/>
    </source>
</evidence>
<dbReference type="AlphaFoldDB" id="A0A2P5BVN9"/>
<organism evidence="9 10">
    <name type="scientific">Parasponia andersonii</name>
    <name type="common">Sponia andersonii</name>
    <dbReference type="NCBI Taxonomy" id="3476"/>
    <lineage>
        <taxon>Eukaryota</taxon>
        <taxon>Viridiplantae</taxon>
        <taxon>Streptophyta</taxon>
        <taxon>Embryophyta</taxon>
        <taxon>Tracheophyta</taxon>
        <taxon>Spermatophyta</taxon>
        <taxon>Magnoliopsida</taxon>
        <taxon>eudicotyledons</taxon>
        <taxon>Gunneridae</taxon>
        <taxon>Pentapetalae</taxon>
        <taxon>rosids</taxon>
        <taxon>fabids</taxon>
        <taxon>Rosales</taxon>
        <taxon>Cannabaceae</taxon>
        <taxon>Parasponia</taxon>
    </lineage>
</organism>
<protein>
    <submittedName>
        <fullName evidence="9">Cation transporter</fullName>
    </submittedName>
</protein>
<keyword evidence="5 8" id="KW-1133">Transmembrane helix</keyword>
<comment type="similarity">
    <text evidence="2">Belongs to the TrkH potassium transport family. HKT (TC 2.A.38.3) subfamily.</text>
</comment>
<evidence type="ECO:0000256" key="7">
    <source>
        <dbReference type="ARBA" id="ARBA00023136"/>
    </source>
</evidence>
<dbReference type="InterPro" id="IPR003445">
    <property type="entry name" value="Cat_transpt"/>
</dbReference>
<dbReference type="PANTHER" id="PTHR31064:SF30">
    <property type="entry name" value="HIGH-AFFINITY POTASSIUM TRANSPORT PROTEIN-RELATED"/>
    <property type="match status" value="1"/>
</dbReference>
<dbReference type="OrthoDB" id="9999863at2759"/>
<comment type="caution">
    <text evidence="9">The sequence shown here is derived from an EMBL/GenBank/DDBJ whole genome shotgun (WGS) entry which is preliminary data.</text>
</comment>
<comment type="subcellular location">
    <subcellularLocation>
        <location evidence="1">Membrane</location>
        <topology evidence="1">Multi-pass membrane protein</topology>
    </subcellularLocation>
</comment>
<dbReference type="STRING" id="3476.A0A2P5BVN9"/>
<accession>A0A2P5BVN9</accession>
<feature type="transmembrane region" description="Helical" evidence="8">
    <location>
        <begin position="37"/>
        <end position="55"/>
    </location>
</feature>
<dbReference type="Proteomes" id="UP000237105">
    <property type="component" value="Unassembled WGS sequence"/>
</dbReference>
<keyword evidence="4 8" id="KW-0812">Transmembrane</keyword>
<dbReference type="PANTHER" id="PTHR31064">
    <property type="entry name" value="POTASSIUM TRANSPORT PROTEIN DDB_G0292412-RELATED"/>
    <property type="match status" value="1"/>
</dbReference>
<evidence type="ECO:0000256" key="6">
    <source>
        <dbReference type="ARBA" id="ARBA00023065"/>
    </source>
</evidence>
<dbReference type="EMBL" id="JXTB01000214">
    <property type="protein sequence ID" value="PON52842.1"/>
    <property type="molecule type" value="Genomic_DNA"/>
</dbReference>
<feature type="transmembrane region" description="Helical" evidence="8">
    <location>
        <begin position="270"/>
        <end position="296"/>
    </location>
</feature>
<keyword evidence="6" id="KW-0406">Ion transport</keyword>
<feature type="transmembrane region" description="Helical" evidence="8">
    <location>
        <begin position="102"/>
        <end position="122"/>
    </location>
</feature>